<dbReference type="Gene3D" id="1.10.3820.10">
    <property type="entry name" value="Di-heme elbow motif domain"/>
    <property type="match status" value="1"/>
</dbReference>
<dbReference type="InterPro" id="IPR017571">
    <property type="entry name" value="NrfH"/>
</dbReference>
<evidence type="ECO:0000313" key="14">
    <source>
        <dbReference type="EMBL" id="PVZ15223.1"/>
    </source>
</evidence>
<feature type="domain" description="NapC/NirT cytochrome c N-terminal" evidence="13">
    <location>
        <begin position="19"/>
        <end position="171"/>
    </location>
</feature>
<evidence type="ECO:0000256" key="12">
    <source>
        <dbReference type="SAM" id="Phobius"/>
    </source>
</evidence>
<dbReference type="GeneID" id="94549856"/>
<evidence type="ECO:0000313" key="15">
    <source>
        <dbReference type="Proteomes" id="UP000245462"/>
    </source>
</evidence>
<dbReference type="RefSeq" id="WP_116678401.1">
    <property type="nucleotide sequence ID" value="NZ_JBGYUN010000096.1"/>
</dbReference>
<dbReference type="PANTHER" id="PTHR30333">
    <property type="entry name" value="CYTOCHROME C-TYPE PROTEIN"/>
    <property type="match status" value="1"/>
</dbReference>
<evidence type="ECO:0000256" key="8">
    <source>
        <dbReference type="ARBA" id="ARBA00022982"/>
    </source>
</evidence>
<dbReference type="GO" id="GO:0005886">
    <property type="term" value="C:plasma membrane"/>
    <property type="evidence" value="ECO:0007669"/>
    <property type="project" value="UniProtKB-SubCell"/>
</dbReference>
<proteinExistence type="inferred from homology"/>
<keyword evidence="10" id="KW-0408">Iron</keyword>
<dbReference type="NCBIfam" id="TIGR03153">
    <property type="entry name" value="cytochr_NrfH"/>
    <property type="match status" value="1"/>
</dbReference>
<reference evidence="14 15" key="1">
    <citation type="submission" date="2018-04" db="EMBL/GenBank/DDBJ databases">
        <title>Genomic Encyclopedia of Type Strains, Phase IV (KMG-IV): sequencing the most valuable type-strain genomes for metagenomic binning, comparative biology and taxonomic classification.</title>
        <authorList>
            <person name="Goeker M."/>
        </authorList>
    </citation>
    <scope>NUCLEOTIDE SEQUENCE [LARGE SCALE GENOMIC DNA]</scope>
    <source>
        <strain evidence="14 15">DSM 28520</strain>
    </source>
</reference>
<feature type="transmembrane region" description="Helical" evidence="12">
    <location>
        <begin position="23"/>
        <end position="41"/>
    </location>
</feature>
<dbReference type="InterPro" id="IPR051174">
    <property type="entry name" value="Cytochrome_c-type_ET"/>
</dbReference>
<keyword evidence="11 12" id="KW-0472">Membrane</keyword>
<sequence length="211" mass="24143">MTWLNSIKEWTKNNLLHSNRHKIFALVFAGAFVGLGAYLVYMSRAYSYLSDDPTVCINCHVMGPYYATWQHSSHNGRATCSDCHVPHNNIFSKYYFKASDGLRHSYVFTMRQEPQRMQAIPASQAVIYDNCVRCHAQLNQEFVQSGMLSKADIRHGGEKACWDCHRDVPHMGKNSLSATSNSLIPYLKSPVPRWLREHISKKESTKQSRAL</sequence>
<keyword evidence="7" id="KW-0479">Metal-binding</keyword>
<comment type="similarity">
    <text evidence="2">Belongs to the NapC/NirT/NrfH family.</text>
</comment>
<evidence type="ECO:0000256" key="10">
    <source>
        <dbReference type="ARBA" id="ARBA00023004"/>
    </source>
</evidence>
<comment type="caution">
    <text evidence="14">The sequence shown here is derived from an EMBL/GenBank/DDBJ whole genome shotgun (WGS) entry which is preliminary data.</text>
</comment>
<protein>
    <submittedName>
        <fullName evidence="14">Respiratory nitrite reductase-specific menaquinol--cytochrome-c reductase (NrfH)</fullName>
    </submittedName>
</protein>
<evidence type="ECO:0000256" key="3">
    <source>
        <dbReference type="ARBA" id="ARBA00022448"/>
    </source>
</evidence>
<comment type="subcellular location">
    <subcellularLocation>
        <location evidence="1">Cell membrane</location>
    </subcellularLocation>
</comment>
<evidence type="ECO:0000259" key="13">
    <source>
        <dbReference type="Pfam" id="PF03264"/>
    </source>
</evidence>
<name>A0A2U1FSR0_9PORP</name>
<evidence type="ECO:0000256" key="9">
    <source>
        <dbReference type="ARBA" id="ARBA00022989"/>
    </source>
</evidence>
<dbReference type="PANTHER" id="PTHR30333:SF1">
    <property type="entry name" value="CYTOCHROME C-TYPE PROTEIN NAPC"/>
    <property type="match status" value="1"/>
</dbReference>
<dbReference type="Proteomes" id="UP000245462">
    <property type="component" value="Unassembled WGS sequence"/>
</dbReference>
<dbReference type="AlphaFoldDB" id="A0A2U1FSR0"/>
<dbReference type="Pfam" id="PF03264">
    <property type="entry name" value="Cytochrom_NNT"/>
    <property type="match status" value="1"/>
</dbReference>
<dbReference type="GO" id="GO:0022900">
    <property type="term" value="P:electron transport chain"/>
    <property type="evidence" value="ECO:0007669"/>
    <property type="project" value="InterPro"/>
</dbReference>
<evidence type="ECO:0000256" key="11">
    <source>
        <dbReference type="ARBA" id="ARBA00023136"/>
    </source>
</evidence>
<keyword evidence="8" id="KW-0249">Electron transport</keyword>
<accession>A0A2U1FSR0</accession>
<keyword evidence="9 12" id="KW-1133">Transmembrane helix</keyword>
<dbReference type="InterPro" id="IPR036280">
    <property type="entry name" value="Multihaem_cyt_sf"/>
</dbReference>
<keyword evidence="3" id="KW-0813">Transport</keyword>
<dbReference type="InterPro" id="IPR038266">
    <property type="entry name" value="NapC/NirT_cytc_sf"/>
</dbReference>
<gene>
    <name evidence="14" type="ORF">C7382_101156</name>
</gene>
<dbReference type="GO" id="GO:0009055">
    <property type="term" value="F:electron transfer activity"/>
    <property type="evidence" value="ECO:0007669"/>
    <property type="project" value="TreeGrafter"/>
</dbReference>
<dbReference type="GO" id="GO:0046872">
    <property type="term" value="F:metal ion binding"/>
    <property type="evidence" value="ECO:0007669"/>
    <property type="project" value="UniProtKB-KW"/>
</dbReference>
<dbReference type="GO" id="GO:0009061">
    <property type="term" value="P:anaerobic respiration"/>
    <property type="evidence" value="ECO:0007669"/>
    <property type="project" value="TreeGrafter"/>
</dbReference>
<dbReference type="InterPro" id="IPR005126">
    <property type="entry name" value="NapC/NirT_cyt_c_N"/>
</dbReference>
<keyword evidence="5" id="KW-0349">Heme</keyword>
<evidence type="ECO:0000256" key="5">
    <source>
        <dbReference type="ARBA" id="ARBA00022617"/>
    </source>
</evidence>
<dbReference type="SUPFAM" id="SSF48695">
    <property type="entry name" value="Multiheme cytochromes"/>
    <property type="match status" value="1"/>
</dbReference>
<keyword evidence="15" id="KW-1185">Reference proteome</keyword>
<dbReference type="EMBL" id="QEKY01000001">
    <property type="protein sequence ID" value="PVZ15223.1"/>
    <property type="molecule type" value="Genomic_DNA"/>
</dbReference>
<organism evidence="14 15">
    <name type="scientific">Porphyromonas loveana</name>
    <dbReference type="NCBI Taxonomy" id="1884669"/>
    <lineage>
        <taxon>Bacteria</taxon>
        <taxon>Pseudomonadati</taxon>
        <taxon>Bacteroidota</taxon>
        <taxon>Bacteroidia</taxon>
        <taxon>Bacteroidales</taxon>
        <taxon>Porphyromonadaceae</taxon>
        <taxon>Porphyromonas</taxon>
    </lineage>
</organism>
<evidence type="ECO:0000256" key="2">
    <source>
        <dbReference type="ARBA" id="ARBA00007395"/>
    </source>
</evidence>
<evidence type="ECO:0000256" key="7">
    <source>
        <dbReference type="ARBA" id="ARBA00022723"/>
    </source>
</evidence>
<evidence type="ECO:0000256" key="1">
    <source>
        <dbReference type="ARBA" id="ARBA00004236"/>
    </source>
</evidence>
<evidence type="ECO:0000256" key="4">
    <source>
        <dbReference type="ARBA" id="ARBA00022475"/>
    </source>
</evidence>
<keyword evidence="6 12" id="KW-0812">Transmembrane</keyword>
<keyword evidence="4" id="KW-1003">Cell membrane</keyword>
<dbReference type="OrthoDB" id="9782159at2"/>
<evidence type="ECO:0000256" key="6">
    <source>
        <dbReference type="ARBA" id="ARBA00022692"/>
    </source>
</evidence>